<feature type="transmembrane region" description="Helical" evidence="5">
    <location>
        <begin position="51"/>
        <end position="75"/>
    </location>
</feature>
<dbReference type="InterPro" id="IPR008217">
    <property type="entry name" value="Ccc1_fam"/>
</dbReference>
<feature type="transmembrane region" description="Helical" evidence="5">
    <location>
        <begin position="157"/>
        <end position="176"/>
    </location>
</feature>
<dbReference type="GO" id="GO:0005384">
    <property type="term" value="F:manganese ion transmembrane transporter activity"/>
    <property type="evidence" value="ECO:0007669"/>
    <property type="project" value="InterPro"/>
</dbReference>
<evidence type="ECO:0000256" key="2">
    <source>
        <dbReference type="ARBA" id="ARBA00022692"/>
    </source>
</evidence>
<evidence type="ECO:0000256" key="1">
    <source>
        <dbReference type="ARBA" id="ARBA00004127"/>
    </source>
</evidence>
<dbReference type="GO" id="GO:0012505">
    <property type="term" value="C:endomembrane system"/>
    <property type="evidence" value="ECO:0007669"/>
    <property type="project" value="UniProtKB-SubCell"/>
</dbReference>
<evidence type="ECO:0000313" key="6">
    <source>
        <dbReference type="EMBL" id="PIW37127.1"/>
    </source>
</evidence>
<dbReference type="Proteomes" id="UP000230292">
    <property type="component" value="Unassembled WGS sequence"/>
</dbReference>
<dbReference type="Pfam" id="PF01988">
    <property type="entry name" value="VIT1"/>
    <property type="match status" value="1"/>
</dbReference>
<keyword evidence="2 5" id="KW-0812">Transmembrane</keyword>
<sequence length="240" mass="26028">MTKLHTELNNTDTLRGKAMNSLREVVFGLEDGIVSTLGSITGIAAATHNSFFIILAGFVIIFVESLSMAAGTFLASKTDREMNQRIIAEERAEIDSDPEGQRQKLSDHYRARGFNDEEISILVNRITQNKDLWLEEMAHKDLGVSVDPSHTPGLDGVFMGVSYVIGGFVSLIPYFFLEAATAIPLSIGACVIALFAVGWVKGYLVRVNAVKSGLEMLLISLSAVAVGYGVGQVISYYFGV</sequence>
<comment type="caution">
    <text evidence="6">The sequence shown here is derived from an EMBL/GenBank/DDBJ whole genome shotgun (WGS) entry which is preliminary data.</text>
</comment>
<proteinExistence type="predicted"/>
<dbReference type="PANTHER" id="PTHR31851">
    <property type="entry name" value="FE(2+)/MN(2+) TRANSPORTER PCL1"/>
    <property type="match status" value="1"/>
</dbReference>
<keyword evidence="4 5" id="KW-0472">Membrane</keyword>
<keyword evidence="3 5" id="KW-1133">Transmembrane helix</keyword>
<protein>
    <recommendedName>
        <fullName evidence="8">GMP synthase</fullName>
    </recommendedName>
</protein>
<evidence type="ECO:0000256" key="4">
    <source>
        <dbReference type="ARBA" id="ARBA00023136"/>
    </source>
</evidence>
<dbReference type="GO" id="GO:0030026">
    <property type="term" value="P:intracellular manganese ion homeostasis"/>
    <property type="evidence" value="ECO:0007669"/>
    <property type="project" value="InterPro"/>
</dbReference>
<evidence type="ECO:0008006" key="8">
    <source>
        <dbReference type="Google" id="ProtNLM"/>
    </source>
</evidence>
<comment type="subcellular location">
    <subcellularLocation>
        <location evidence="1">Endomembrane system</location>
        <topology evidence="1">Multi-pass membrane protein</topology>
    </subcellularLocation>
</comment>
<feature type="transmembrane region" description="Helical" evidence="5">
    <location>
        <begin position="25"/>
        <end position="45"/>
    </location>
</feature>
<reference evidence="6 7" key="1">
    <citation type="submission" date="2017-09" db="EMBL/GenBank/DDBJ databases">
        <title>Depth-based differentiation of microbial function through sediment-hosted aquifers and enrichment of novel symbionts in the deep terrestrial subsurface.</title>
        <authorList>
            <person name="Probst A.J."/>
            <person name="Ladd B."/>
            <person name="Jarett J.K."/>
            <person name="Geller-Mcgrath D.E."/>
            <person name="Sieber C.M."/>
            <person name="Emerson J.B."/>
            <person name="Anantharaman K."/>
            <person name="Thomas B.C."/>
            <person name="Malmstrom R."/>
            <person name="Stieglmeier M."/>
            <person name="Klingl A."/>
            <person name="Woyke T."/>
            <person name="Ryan C.M."/>
            <person name="Banfield J.F."/>
        </authorList>
    </citation>
    <scope>NUCLEOTIDE SEQUENCE [LARGE SCALE GENOMIC DNA]</scope>
    <source>
        <strain evidence="6">CG15_BIG_FIL_POST_REV_8_21_14_020_45_12</strain>
    </source>
</reference>
<dbReference type="EMBL" id="PFGC01000020">
    <property type="protein sequence ID" value="PIW37127.1"/>
    <property type="molecule type" value="Genomic_DNA"/>
</dbReference>
<feature type="transmembrane region" description="Helical" evidence="5">
    <location>
        <begin position="182"/>
        <end position="204"/>
    </location>
</feature>
<evidence type="ECO:0000256" key="3">
    <source>
        <dbReference type="ARBA" id="ARBA00022989"/>
    </source>
</evidence>
<organism evidence="6 7">
    <name type="scientific">Candidatus Kerfeldbacteria bacterium CG15_BIG_FIL_POST_REV_8_21_14_020_45_12</name>
    <dbReference type="NCBI Taxonomy" id="2014247"/>
    <lineage>
        <taxon>Bacteria</taxon>
        <taxon>Candidatus Kerfeldiibacteriota</taxon>
    </lineage>
</organism>
<accession>A0A2M7H4H6</accession>
<gene>
    <name evidence="6" type="ORF">COW24_01555</name>
</gene>
<dbReference type="AlphaFoldDB" id="A0A2M7H4H6"/>
<feature type="transmembrane region" description="Helical" evidence="5">
    <location>
        <begin position="216"/>
        <end position="238"/>
    </location>
</feature>
<name>A0A2M7H4H6_9BACT</name>
<evidence type="ECO:0000313" key="7">
    <source>
        <dbReference type="Proteomes" id="UP000230292"/>
    </source>
</evidence>
<evidence type="ECO:0000256" key="5">
    <source>
        <dbReference type="SAM" id="Phobius"/>
    </source>
</evidence>